<evidence type="ECO:0000256" key="1">
    <source>
        <dbReference type="SAM" id="Phobius"/>
    </source>
</evidence>
<reference evidence="2 3" key="1">
    <citation type="submission" date="2019-04" db="EMBL/GenBank/DDBJ databases">
        <title>Altererythrobacter aquimixticola sp. nov., isolated from sediment of junction between the ocean and a freshwater spring.</title>
        <authorList>
            <person name="Yoon J.-H."/>
        </authorList>
    </citation>
    <scope>NUCLEOTIDE SEQUENCE [LARGE SCALE GENOMIC DNA]</scope>
    <source>
        <strain evidence="2 3">SSKS-13</strain>
    </source>
</reference>
<dbReference type="EMBL" id="SSHH01000002">
    <property type="protein sequence ID" value="TIX50403.1"/>
    <property type="molecule type" value="Genomic_DNA"/>
</dbReference>
<dbReference type="AlphaFoldDB" id="A0A4V4U946"/>
<sequence>MKILGLLFGFLLVLLGAFWIFEGWSGAQSEDGIDHMGKVLLGPPALIVGLLLLWLGYPSGSRSGKDKEDR</sequence>
<feature type="transmembrane region" description="Helical" evidence="1">
    <location>
        <begin position="39"/>
        <end position="57"/>
    </location>
</feature>
<dbReference type="Proteomes" id="UP000309389">
    <property type="component" value="Unassembled WGS sequence"/>
</dbReference>
<name>A0A4V4U946_9SPHN</name>
<accession>A0A4V4U946</accession>
<keyword evidence="1" id="KW-1133">Transmembrane helix</keyword>
<keyword evidence="1" id="KW-0472">Membrane</keyword>
<comment type="caution">
    <text evidence="2">The sequence shown here is derived from an EMBL/GenBank/DDBJ whole genome shotgun (WGS) entry which is preliminary data.</text>
</comment>
<protein>
    <submittedName>
        <fullName evidence="2">Uncharacterized protein</fullName>
    </submittedName>
</protein>
<proteinExistence type="predicted"/>
<organism evidence="2 3">
    <name type="scientific">Alteraurantiacibacter aquimixticola</name>
    <dbReference type="NCBI Taxonomy" id="2489173"/>
    <lineage>
        <taxon>Bacteria</taxon>
        <taxon>Pseudomonadati</taxon>
        <taxon>Pseudomonadota</taxon>
        <taxon>Alphaproteobacteria</taxon>
        <taxon>Sphingomonadales</taxon>
        <taxon>Erythrobacteraceae</taxon>
        <taxon>Alteraurantiacibacter</taxon>
    </lineage>
</organism>
<evidence type="ECO:0000313" key="3">
    <source>
        <dbReference type="Proteomes" id="UP000309389"/>
    </source>
</evidence>
<keyword evidence="1" id="KW-0812">Transmembrane</keyword>
<evidence type="ECO:0000313" key="2">
    <source>
        <dbReference type="EMBL" id="TIX50403.1"/>
    </source>
</evidence>
<keyword evidence="3" id="KW-1185">Reference proteome</keyword>
<gene>
    <name evidence="2" type="ORF">E5222_09010</name>
</gene>
<dbReference type="RefSeq" id="WP_136693426.1">
    <property type="nucleotide sequence ID" value="NZ_SSHH01000002.1"/>
</dbReference>